<accession>A0A0A1VA90</accession>
<evidence type="ECO:0000256" key="5">
    <source>
        <dbReference type="ARBA" id="ARBA00023242"/>
    </source>
</evidence>
<evidence type="ECO:0000313" key="10">
    <source>
        <dbReference type="Proteomes" id="UP000275480"/>
    </source>
</evidence>
<sequence>MSGAQRRKTGCWTCRLRRKKCNEDGQPCSNCEARGVFCHGYGPKPSWKDRGEREREEAQRLQLISRARTRRARATPTNSINGEPRRPSIDMNTSDMGSPIQMGLGSSDSSIFETSSLDLLDIPELGSSLWEPTLDIIQVQPPPSDAPSALQFPSILGDGLEEKEIDLIMYYVVEVFPRQHSSYQGTSVMERSWLLCVLKRSSSFYYTSLSLSAHYRLMSMPEGGQGRTALLQEYERYKTCSLFRFQELVSSATRPQSPISTGVVGESVICGVQIAMLEAVSKNMQSSYLHLSSAALSLAQLLDNTSTLDSSSISTNTTPPSSVLTTDLYHAGSMEYKALRCFSIILIWNDILHCSAQQTIPAAAKTYQKLLADESFIPLFADIVGCEGWVLVPILEAMLLASWKKDQEAKGQLSIRELLTKVDHIESILGDRMKRLAPAVLRQKEAGISSQSPEQIRLVHTYIFAHASFVHLHTVVSGAQPSVPEIRQSIDKSLAAWQLLPPSLINFKTMAWPFCVCGSMAVGSQRELFQKIMSENFQNQSTSSNLHCLKSVVEECWKNFDKRVPEQSPSSYNWKVVMEKLNLSILFI</sequence>
<evidence type="ECO:0000256" key="4">
    <source>
        <dbReference type="ARBA" id="ARBA00023163"/>
    </source>
</evidence>
<name>A0A0A1VA90_ASPFL</name>
<dbReference type="PROSITE" id="PS50048">
    <property type="entry name" value="ZN2_CY6_FUNGAL_2"/>
    <property type="match status" value="1"/>
</dbReference>
<dbReference type="CDD" id="cd00067">
    <property type="entry name" value="GAL4"/>
    <property type="match status" value="1"/>
</dbReference>
<dbReference type="EMBL" id="BR001206">
    <property type="protein sequence ID" value="FAA01150.1"/>
    <property type="molecule type" value="Genomic_DNA"/>
</dbReference>
<dbReference type="InterPro" id="IPR036864">
    <property type="entry name" value="Zn2-C6_fun-type_DNA-bd_sf"/>
</dbReference>
<reference evidence="9 10" key="3">
    <citation type="submission" date="2018-07" db="EMBL/GenBank/DDBJ databases">
        <title>Identification of spontaneous genetic mutation associated with occurrence of a yellow conidial color mutant of Aspergillus flavus.</title>
        <authorList>
            <person name="Chang P.-K."/>
            <person name="Mack B.M."/>
            <person name="Scharfenstein L."/>
            <person name="Gilbert M.K."/>
        </authorList>
    </citation>
    <scope>NUCLEOTIDE SEQUENCE [LARGE SCALE GENOMIC DNA]</scope>
    <source>
        <strain evidence="9 10">CA14</strain>
    </source>
</reference>
<dbReference type="Pfam" id="PF00172">
    <property type="entry name" value="Zn_clus"/>
    <property type="match status" value="1"/>
</dbReference>
<dbReference type="VEuPathDB" id="FungiDB:AFLA_009746"/>
<evidence type="ECO:0000256" key="1">
    <source>
        <dbReference type="ARBA" id="ARBA00004123"/>
    </source>
</evidence>
<evidence type="ECO:0000313" key="9">
    <source>
        <dbReference type="EMBL" id="RMZ48596.1"/>
    </source>
</evidence>
<evidence type="ECO:0000256" key="6">
    <source>
        <dbReference type="SAM" id="MobiDB-lite"/>
    </source>
</evidence>
<evidence type="ECO:0000259" key="7">
    <source>
        <dbReference type="PROSITE" id="PS50048"/>
    </source>
</evidence>
<evidence type="ECO:0000256" key="2">
    <source>
        <dbReference type="ARBA" id="ARBA00023015"/>
    </source>
</evidence>
<dbReference type="SMART" id="SM00066">
    <property type="entry name" value="GAL4"/>
    <property type="match status" value="1"/>
</dbReference>
<evidence type="ECO:0000256" key="3">
    <source>
        <dbReference type="ARBA" id="ARBA00023125"/>
    </source>
</evidence>
<evidence type="ECO:0000313" key="8">
    <source>
        <dbReference type="EMBL" id="FAA01150.1"/>
    </source>
</evidence>
<keyword evidence="3" id="KW-0238">DNA-binding</keyword>
<dbReference type="InterPro" id="IPR001138">
    <property type="entry name" value="Zn2Cys6_DnaBD"/>
</dbReference>
<dbReference type="Proteomes" id="UP000275480">
    <property type="component" value="Unassembled WGS sequence"/>
</dbReference>
<proteinExistence type="predicted"/>
<dbReference type="AlphaFoldDB" id="A0A0A1VA90"/>
<comment type="subcellular location">
    <subcellularLocation>
        <location evidence="1">Nucleus</location>
    </subcellularLocation>
</comment>
<dbReference type="Pfam" id="PF11951">
    <property type="entry name" value="Fungal_trans_2"/>
    <property type="match status" value="1"/>
</dbReference>
<organism evidence="8">
    <name type="scientific">Aspergillus flavus</name>
    <dbReference type="NCBI Taxonomy" id="5059"/>
    <lineage>
        <taxon>Eukaryota</taxon>
        <taxon>Fungi</taxon>
        <taxon>Dikarya</taxon>
        <taxon>Ascomycota</taxon>
        <taxon>Pezizomycotina</taxon>
        <taxon>Eurotiomycetes</taxon>
        <taxon>Eurotiomycetidae</taxon>
        <taxon>Eurotiales</taxon>
        <taxon>Aspergillaceae</taxon>
        <taxon>Aspergillus</taxon>
        <taxon>Aspergillus subgen. Circumdati</taxon>
    </lineage>
</organism>
<keyword evidence="4" id="KW-0804">Transcription</keyword>
<dbReference type="InterPro" id="IPR021858">
    <property type="entry name" value="Fun_TF"/>
</dbReference>
<dbReference type="EMBL" id="QQZZ01000009">
    <property type="protein sequence ID" value="RMZ48596.1"/>
    <property type="molecule type" value="Genomic_DNA"/>
</dbReference>
<keyword evidence="5" id="KW-0539">Nucleus</keyword>
<reference evidence="8" key="1">
    <citation type="journal article" date="2014" name="Bioinformatics">
        <title>Ustiloxins, fungal cyclic peptides, are ribosomally synthesised in Ustilaginoidea virens.</title>
        <authorList>
            <person name="Tsukui T."/>
            <person name="Nagano N."/>
            <person name="Umemura M."/>
            <person name="Kumagai T."/>
            <person name="Terai G."/>
            <person name="Machida M."/>
            <person name="Asai K."/>
        </authorList>
    </citation>
    <scope>NUCLEOTIDE SEQUENCE</scope>
    <source>
        <strain evidence="8">NRRL3357</strain>
    </source>
</reference>
<dbReference type="VEuPathDB" id="FungiDB:F9C07_1718850"/>
<gene>
    <name evidence="8" type="primary">ustR</name>
    <name evidence="9" type="ORF">CA14_009433</name>
</gene>
<protein>
    <submittedName>
        <fullName evidence="8">C6 transcription factor</fullName>
    </submittedName>
</protein>
<reference evidence="8" key="2">
    <citation type="journal article" date="2014" name="Fungal Genet. Biol.">
        <title>Characterization of the biosynthetic gene cluster for the ribosomally synthesized cyclic peptide ustiloxin B in Aspergillus flavus.</title>
        <authorList>
            <person name="Umemura M."/>
            <person name="Nagano N."/>
            <person name="Koike H."/>
            <person name="Kawano J."/>
            <person name="Ishii T."/>
            <person name="Miyamura Y."/>
            <person name="Kikuchi M."/>
            <person name="Tamano K."/>
            <person name="Yu J."/>
            <person name="Shin-ya K."/>
            <person name="Machida M."/>
        </authorList>
    </citation>
    <scope>NUCLEOTIDE SEQUENCE</scope>
    <source>
        <strain evidence="8">NRRL3357</strain>
    </source>
</reference>
<dbReference type="SUPFAM" id="SSF57701">
    <property type="entry name" value="Zn2/Cys6 DNA-binding domain"/>
    <property type="match status" value="1"/>
</dbReference>
<dbReference type="PROSITE" id="PS00463">
    <property type="entry name" value="ZN2_CY6_FUNGAL_1"/>
    <property type="match status" value="1"/>
</dbReference>
<dbReference type="SMR" id="A0A0A1VA90"/>
<dbReference type="GO" id="GO:0009893">
    <property type="term" value="P:positive regulation of metabolic process"/>
    <property type="evidence" value="ECO:0007669"/>
    <property type="project" value="UniProtKB-ARBA"/>
</dbReference>
<dbReference type="PANTHER" id="PTHR37534">
    <property type="entry name" value="TRANSCRIPTIONAL ACTIVATOR PROTEIN UGA3"/>
    <property type="match status" value="1"/>
</dbReference>
<feature type="domain" description="Zn(2)-C6 fungal-type" evidence="7">
    <location>
        <begin position="10"/>
        <end position="38"/>
    </location>
</feature>
<dbReference type="GO" id="GO:0008270">
    <property type="term" value="F:zinc ion binding"/>
    <property type="evidence" value="ECO:0007669"/>
    <property type="project" value="InterPro"/>
</dbReference>
<dbReference type="PANTHER" id="PTHR37534:SF20">
    <property type="entry name" value="PRO1A C6 ZINK-FINGER PROTEIN"/>
    <property type="match status" value="1"/>
</dbReference>
<keyword evidence="2" id="KW-0805">Transcription regulation</keyword>
<dbReference type="GO" id="GO:0003677">
    <property type="term" value="F:DNA binding"/>
    <property type="evidence" value="ECO:0007669"/>
    <property type="project" value="UniProtKB-KW"/>
</dbReference>
<dbReference type="GO" id="GO:0005634">
    <property type="term" value="C:nucleus"/>
    <property type="evidence" value="ECO:0007669"/>
    <property type="project" value="UniProtKB-SubCell"/>
</dbReference>
<dbReference type="Gene3D" id="4.10.240.10">
    <property type="entry name" value="Zn(2)-C6 fungal-type DNA-binding domain"/>
    <property type="match status" value="1"/>
</dbReference>
<dbReference type="GO" id="GO:0000981">
    <property type="term" value="F:DNA-binding transcription factor activity, RNA polymerase II-specific"/>
    <property type="evidence" value="ECO:0007669"/>
    <property type="project" value="InterPro"/>
</dbReference>
<feature type="region of interest" description="Disordered" evidence="6">
    <location>
        <begin position="68"/>
        <end position="92"/>
    </location>
</feature>